<protein>
    <submittedName>
        <fullName evidence="1">Fungal-specific transcription factor domain-containing protein</fullName>
    </submittedName>
</protein>
<sequence>MASEGNSSAVMPTSPLWVNPVHANRMDTGQLSPISTELELPPVGVTASSVPTMIHSATSSCAESWSTSYSDGAEPGDETDENDVSWEKNSDDVLTVPKLEPLEDDGFHMDEVKEAPRTPIPEPKDATAPQAKLKRPRGRPRKHPLTPQVAANKVAKGRSKTGCITCRKRKKKCDEAKPRCLNCEKNAVVCEGYHEKTIWKSGKERAEEERQKRHTLPHITLQPIFQGVETPEDMVFLNHYISHLSGVLTVEGQHKNAFKDMLLQMAVEHRGLMHSILSVASRHIDYDTPYGLKLLGGNPKITLASLLNRSQFHHNAAMEKLCEPVGNESDPKNKTNLSPRYGQMLCLLLQTLAEGNPNGEHRVHLSAYKNLIQQSPPPDNAFLIFITEFFQYRVFADELIRYPDPHIPRLATEDWEPWLEIQPARLIGIADGLFHYLAQITTIRNAIRANMAGEVDPVVDYTSLYRAAEIDSAIREWTPHWPPGDSRDRVGLLYKQMMWVYLFRTIYPPSSTSSPSTLFPQTAPSSNIIPLSPTSQPHSARTPSSSERPTSSHTTTTTTTPPPPRAESPPPIRYPPHHDHRITLAVDESLAIMDSFKPSDPVQTLLLVPCLVIGCACFAPAQRERVRNAVRTVRGYTGLRNCDRVGEVLEEVWRLMERGDWARVWDWQGVARSMGLDFSCA</sequence>
<proteinExistence type="predicted"/>
<name>A0ACB9ZDI8_9PEZI</name>
<dbReference type="Proteomes" id="UP001497700">
    <property type="component" value="Unassembled WGS sequence"/>
</dbReference>
<accession>A0ACB9ZDI8</accession>
<reference evidence="1 2" key="1">
    <citation type="journal article" date="2022" name="New Phytol.">
        <title>Ecological generalism drives hyperdiversity of secondary metabolite gene clusters in xylarialean endophytes.</title>
        <authorList>
            <person name="Franco M.E.E."/>
            <person name="Wisecaver J.H."/>
            <person name="Arnold A.E."/>
            <person name="Ju Y.M."/>
            <person name="Slot J.C."/>
            <person name="Ahrendt S."/>
            <person name="Moore L.P."/>
            <person name="Eastman K.E."/>
            <person name="Scott K."/>
            <person name="Konkel Z."/>
            <person name="Mondo S.J."/>
            <person name="Kuo A."/>
            <person name="Hayes R.D."/>
            <person name="Haridas S."/>
            <person name="Andreopoulos B."/>
            <person name="Riley R."/>
            <person name="LaButti K."/>
            <person name="Pangilinan J."/>
            <person name="Lipzen A."/>
            <person name="Amirebrahimi M."/>
            <person name="Yan J."/>
            <person name="Adam C."/>
            <person name="Keymanesh K."/>
            <person name="Ng V."/>
            <person name="Louie K."/>
            <person name="Northen T."/>
            <person name="Drula E."/>
            <person name="Henrissat B."/>
            <person name="Hsieh H.M."/>
            <person name="Youens-Clark K."/>
            <person name="Lutzoni F."/>
            <person name="Miadlikowska J."/>
            <person name="Eastwood D.C."/>
            <person name="Hamelin R.C."/>
            <person name="Grigoriev I.V."/>
            <person name="U'Ren J.M."/>
        </authorList>
    </citation>
    <scope>NUCLEOTIDE SEQUENCE [LARGE SCALE GENOMIC DNA]</scope>
    <source>
        <strain evidence="1 2">CBS 119005</strain>
    </source>
</reference>
<keyword evidence="2" id="KW-1185">Reference proteome</keyword>
<organism evidence="1 2">
    <name type="scientific">Hypoxylon rubiginosum</name>
    <dbReference type="NCBI Taxonomy" id="110542"/>
    <lineage>
        <taxon>Eukaryota</taxon>
        <taxon>Fungi</taxon>
        <taxon>Dikarya</taxon>
        <taxon>Ascomycota</taxon>
        <taxon>Pezizomycotina</taxon>
        <taxon>Sordariomycetes</taxon>
        <taxon>Xylariomycetidae</taxon>
        <taxon>Xylariales</taxon>
        <taxon>Hypoxylaceae</taxon>
        <taxon>Hypoxylon</taxon>
    </lineage>
</organism>
<evidence type="ECO:0000313" key="2">
    <source>
        <dbReference type="Proteomes" id="UP001497700"/>
    </source>
</evidence>
<comment type="caution">
    <text evidence="1">The sequence shown here is derived from an EMBL/GenBank/DDBJ whole genome shotgun (WGS) entry which is preliminary data.</text>
</comment>
<dbReference type="EMBL" id="MU393427">
    <property type="protein sequence ID" value="KAI4869814.1"/>
    <property type="molecule type" value="Genomic_DNA"/>
</dbReference>
<gene>
    <name evidence="1" type="ORF">F4820DRAFT_443606</name>
</gene>
<evidence type="ECO:0000313" key="1">
    <source>
        <dbReference type="EMBL" id="KAI4869814.1"/>
    </source>
</evidence>